<dbReference type="Proteomes" id="UP000179807">
    <property type="component" value="Unassembled WGS sequence"/>
</dbReference>
<comment type="caution">
    <text evidence="2">The sequence shown here is derived from an EMBL/GenBank/DDBJ whole genome shotgun (WGS) entry which is preliminary data.</text>
</comment>
<organism evidence="2 3">
    <name type="scientific">Tritrichomonas foetus</name>
    <dbReference type="NCBI Taxonomy" id="1144522"/>
    <lineage>
        <taxon>Eukaryota</taxon>
        <taxon>Metamonada</taxon>
        <taxon>Parabasalia</taxon>
        <taxon>Tritrichomonadida</taxon>
        <taxon>Tritrichomonadidae</taxon>
        <taxon>Tritrichomonas</taxon>
    </lineage>
</organism>
<dbReference type="RefSeq" id="XP_068347007.1">
    <property type="nucleotide sequence ID" value="XM_068490672.1"/>
</dbReference>
<feature type="domain" description="FCP1 homology" evidence="1">
    <location>
        <begin position="50"/>
        <end position="203"/>
    </location>
</feature>
<dbReference type="NCBIfam" id="TIGR02251">
    <property type="entry name" value="HIF-SF_euk"/>
    <property type="match status" value="1"/>
</dbReference>
<evidence type="ECO:0000313" key="2">
    <source>
        <dbReference type="EMBL" id="OHS93870.1"/>
    </source>
</evidence>
<proteinExistence type="predicted"/>
<name>A0A1J4J373_9EUKA</name>
<evidence type="ECO:0000259" key="1">
    <source>
        <dbReference type="PROSITE" id="PS50969"/>
    </source>
</evidence>
<sequence>MNFSFFFPQFLDSTTHKTKESKNTPAKPPPGMEKLTNYQGPTCMIPNIPPKVHKQALILDLDETLIHSTTDTPKNGIEYFKLDLLYVYVRPNIVKFLSRVYKMFDVFIFTASEKSYADPIIDRIFPSIDVQHRIYRDSCKFIDGNICKDLHFFQRNLRKIILIDDKINTFTFFPENTISIKPWIDDKNDNVLMKKILPVLKKCNKVDDVRSVIAEFQKNSNV</sequence>
<dbReference type="GO" id="GO:0016791">
    <property type="term" value="F:phosphatase activity"/>
    <property type="evidence" value="ECO:0007669"/>
    <property type="project" value="InterPro"/>
</dbReference>
<reference evidence="2" key="1">
    <citation type="submission" date="2016-10" db="EMBL/GenBank/DDBJ databases">
        <authorList>
            <person name="Benchimol M."/>
            <person name="Almeida L.G."/>
            <person name="Vasconcelos A.T."/>
            <person name="Perreira-Neves A."/>
            <person name="Rosa I.A."/>
            <person name="Tasca T."/>
            <person name="Bogo M.R."/>
            <person name="de Souza W."/>
        </authorList>
    </citation>
    <scope>NUCLEOTIDE SEQUENCE [LARGE SCALE GENOMIC DNA]</scope>
    <source>
        <strain evidence="2">K</strain>
    </source>
</reference>
<dbReference type="OrthoDB" id="277011at2759"/>
<gene>
    <name evidence="2" type="ORF">TRFO_02408</name>
</gene>
<dbReference type="Pfam" id="PF03031">
    <property type="entry name" value="NIF"/>
    <property type="match status" value="1"/>
</dbReference>
<dbReference type="InterPro" id="IPR050365">
    <property type="entry name" value="TIM50"/>
</dbReference>
<evidence type="ECO:0000313" key="3">
    <source>
        <dbReference type="Proteomes" id="UP000179807"/>
    </source>
</evidence>
<dbReference type="PROSITE" id="PS50969">
    <property type="entry name" value="FCP1"/>
    <property type="match status" value="1"/>
</dbReference>
<dbReference type="CDD" id="cd07521">
    <property type="entry name" value="HAD_FCP1-like"/>
    <property type="match status" value="1"/>
</dbReference>
<dbReference type="GeneID" id="94825376"/>
<dbReference type="InterPro" id="IPR011948">
    <property type="entry name" value="Dullard_phosphatase"/>
</dbReference>
<dbReference type="Gene3D" id="3.40.50.1000">
    <property type="entry name" value="HAD superfamily/HAD-like"/>
    <property type="match status" value="1"/>
</dbReference>
<dbReference type="InterPro" id="IPR036412">
    <property type="entry name" value="HAD-like_sf"/>
</dbReference>
<accession>A0A1J4J373</accession>
<dbReference type="InterPro" id="IPR023214">
    <property type="entry name" value="HAD_sf"/>
</dbReference>
<dbReference type="VEuPathDB" id="TrichDB:TRFO_02408"/>
<dbReference type="AlphaFoldDB" id="A0A1J4J373"/>
<dbReference type="SUPFAM" id="SSF56784">
    <property type="entry name" value="HAD-like"/>
    <property type="match status" value="1"/>
</dbReference>
<dbReference type="SMART" id="SM00577">
    <property type="entry name" value="CPDc"/>
    <property type="match status" value="1"/>
</dbReference>
<dbReference type="PANTHER" id="PTHR12210">
    <property type="entry name" value="DULLARD PROTEIN PHOSPHATASE"/>
    <property type="match status" value="1"/>
</dbReference>
<dbReference type="InterPro" id="IPR004274">
    <property type="entry name" value="FCP1_dom"/>
</dbReference>
<keyword evidence="3" id="KW-1185">Reference proteome</keyword>
<dbReference type="FunFam" id="3.40.50.1000:FF:000093">
    <property type="entry name" value="NLI interacting factor-like phosphatase family protein"/>
    <property type="match status" value="1"/>
</dbReference>
<dbReference type="EMBL" id="MLAK01001370">
    <property type="protein sequence ID" value="OHS93870.1"/>
    <property type="molecule type" value="Genomic_DNA"/>
</dbReference>
<protein>
    <submittedName>
        <fullName evidence="2">NLI interacting factor-like phosphatase family protein</fullName>
    </submittedName>
</protein>